<keyword evidence="1" id="KW-1133">Transmembrane helix</keyword>
<dbReference type="EMBL" id="BAABCW010000034">
    <property type="protein sequence ID" value="GAA3523211.1"/>
    <property type="molecule type" value="Genomic_DNA"/>
</dbReference>
<name>A0ABP6UWU0_9FLAO</name>
<proteinExistence type="predicted"/>
<accession>A0ABP6UWU0</accession>
<keyword evidence="1" id="KW-0812">Transmembrane</keyword>
<evidence type="ECO:0000313" key="3">
    <source>
        <dbReference type="Proteomes" id="UP001500459"/>
    </source>
</evidence>
<gene>
    <name evidence="2" type="ORF">GCM10022393_42490</name>
</gene>
<reference evidence="3" key="1">
    <citation type="journal article" date="2019" name="Int. J. Syst. Evol. Microbiol.">
        <title>The Global Catalogue of Microorganisms (GCM) 10K type strain sequencing project: providing services to taxonomists for standard genome sequencing and annotation.</title>
        <authorList>
            <consortium name="The Broad Institute Genomics Platform"/>
            <consortium name="The Broad Institute Genome Sequencing Center for Infectious Disease"/>
            <person name="Wu L."/>
            <person name="Ma J."/>
        </authorList>
    </citation>
    <scope>NUCLEOTIDE SEQUENCE [LARGE SCALE GENOMIC DNA]</scope>
    <source>
        <strain evidence="3">JCM 17106</strain>
    </source>
</reference>
<dbReference type="RefSeq" id="WP_344930921.1">
    <property type="nucleotide sequence ID" value="NZ_BAABCW010000034.1"/>
</dbReference>
<sequence>MRLALAVEFLPIFILVKQFYNILIVLVLTIFSTQNLVANEVFILTENSCGSVKDISNAGGDLLSAFKSKLSSRVNSASGFVLKHTNEQISAIIQKGKALGLSDDVIDDLLFISCRDAKLIDADGLMKQMDNWVNVVQKRGYPYKFADIVEFNRFKSDLKNRLNSIGISNSDVRIQGSSLRSPDASDVDLVAMVS</sequence>
<keyword evidence="3" id="KW-1185">Reference proteome</keyword>
<evidence type="ECO:0000313" key="2">
    <source>
        <dbReference type="EMBL" id="GAA3523211.1"/>
    </source>
</evidence>
<organism evidence="2 3">
    <name type="scientific">Aquimarina addita</name>
    <dbReference type="NCBI Taxonomy" id="870485"/>
    <lineage>
        <taxon>Bacteria</taxon>
        <taxon>Pseudomonadati</taxon>
        <taxon>Bacteroidota</taxon>
        <taxon>Flavobacteriia</taxon>
        <taxon>Flavobacteriales</taxon>
        <taxon>Flavobacteriaceae</taxon>
        <taxon>Aquimarina</taxon>
    </lineage>
</organism>
<keyword evidence="1" id="KW-0472">Membrane</keyword>
<feature type="transmembrane region" description="Helical" evidence="1">
    <location>
        <begin position="12"/>
        <end position="31"/>
    </location>
</feature>
<comment type="caution">
    <text evidence="2">The sequence shown here is derived from an EMBL/GenBank/DDBJ whole genome shotgun (WGS) entry which is preliminary data.</text>
</comment>
<evidence type="ECO:0000256" key="1">
    <source>
        <dbReference type="SAM" id="Phobius"/>
    </source>
</evidence>
<protein>
    <submittedName>
        <fullName evidence="2">Uncharacterized protein</fullName>
    </submittedName>
</protein>
<dbReference type="Proteomes" id="UP001500459">
    <property type="component" value="Unassembled WGS sequence"/>
</dbReference>